<evidence type="ECO:0000313" key="1">
    <source>
        <dbReference type="EMBL" id="CAL1535718.1"/>
    </source>
</evidence>
<dbReference type="EMBL" id="CAXITT010000209">
    <property type="protein sequence ID" value="CAL1535718.1"/>
    <property type="molecule type" value="Genomic_DNA"/>
</dbReference>
<gene>
    <name evidence="1" type="ORF">GSLYS_00009678001</name>
</gene>
<name>A0AAV2HQQ2_LYMST</name>
<reference evidence="1 2" key="1">
    <citation type="submission" date="2024-04" db="EMBL/GenBank/DDBJ databases">
        <authorList>
            <consortium name="Genoscope - CEA"/>
            <person name="William W."/>
        </authorList>
    </citation>
    <scope>NUCLEOTIDE SEQUENCE [LARGE SCALE GENOMIC DNA]</scope>
</reference>
<protein>
    <recommendedName>
        <fullName evidence="3">DNA-directed DNA polymerase</fullName>
    </recommendedName>
</protein>
<accession>A0AAV2HQQ2</accession>
<evidence type="ECO:0008006" key="3">
    <source>
        <dbReference type="Google" id="ProtNLM"/>
    </source>
</evidence>
<keyword evidence="2" id="KW-1185">Reference proteome</keyword>
<organism evidence="1 2">
    <name type="scientific">Lymnaea stagnalis</name>
    <name type="common">Great pond snail</name>
    <name type="synonym">Helix stagnalis</name>
    <dbReference type="NCBI Taxonomy" id="6523"/>
    <lineage>
        <taxon>Eukaryota</taxon>
        <taxon>Metazoa</taxon>
        <taxon>Spiralia</taxon>
        <taxon>Lophotrochozoa</taxon>
        <taxon>Mollusca</taxon>
        <taxon>Gastropoda</taxon>
        <taxon>Heterobranchia</taxon>
        <taxon>Euthyneura</taxon>
        <taxon>Panpulmonata</taxon>
        <taxon>Hygrophila</taxon>
        <taxon>Lymnaeoidea</taxon>
        <taxon>Lymnaeidae</taxon>
        <taxon>Lymnaea</taxon>
    </lineage>
</organism>
<dbReference type="InterPro" id="IPR043502">
    <property type="entry name" value="DNA/RNA_pol_sf"/>
</dbReference>
<sequence>MFKLMNNSFYGKTYQNIRKYRDVKFLTNETRIKTCASQINCQEIVSVTDEIKAAFMKKVQITLNKPIYIGFSVLEISKTLIYDFHYNFIRKKYKDKARLLFTDTDSLCYEIETEDLYDDLLQELDRFDTSDYPKDHKLHSDVNKKVIGKMKDETNGVPIEEFVGLKPKMYSLKYDGSGKKCGFGVDTYFQGRKLSHDDYKKCLDNREESEIEQVKITYIGHQVHTVRERRAGLSPYDDKRYVRDDGIHTLAYGHKDIPVVQRA</sequence>
<dbReference type="PANTHER" id="PTHR31511">
    <property type="entry name" value="PROTEIN CBG23764"/>
    <property type="match status" value="1"/>
</dbReference>
<dbReference type="SUPFAM" id="SSF56672">
    <property type="entry name" value="DNA/RNA polymerases"/>
    <property type="match status" value="1"/>
</dbReference>
<dbReference type="Gene3D" id="3.90.1600.10">
    <property type="entry name" value="Palm domain of DNA polymerase"/>
    <property type="match status" value="1"/>
</dbReference>
<dbReference type="PANTHER" id="PTHR31511:SF12">
    <property type="entry name" value="RHO TERMINATION FACTOR N-TERMINAL DOMAIN-CONTAINING PROTEIN"/>
    <property type="match status" value="1"/>
</dbReference>
<comment type="caution">
    <text evidence="1">The sequence shown here is derived from an EMBL/GenBank/DDBJ whole genome shotgun (WGS) entry which is preliminary data.</text>
</comment>
<dbReference type="InterPro" id="IPR023211">
    <property type="entry name" value="DNA_pol_palm_dom_sf"/>
</dbReference>
<dbReference type="AlphaFoldDB" id="A0AAV2HQQ2"/>
<proteinExistence type="predicted"/>
<evidence type="ECO:0000313" key="2">
    <source>
        <dbReference type="Proteomes" id="UP001497497"/>
    </source>
</evidence>
<dbReference type="Proteomes" id="UP001497497">
    <property type="component" value="Unassembled WGS sequence"/>
</dbReference>